<name>A0A5Q2N0J2_9FIRM</name>
<evidence type="ECO:0000313" key="2">
    <source>
        <dbReference type="Proteomes" id="UP000366051"/>
    </source>
</evidence>
<evidence type="ECO:0000313" key="1">
    <source>
        <dbReference type="EMBL" id="QGG47831.1"/>
    </source>
</evidence>
<dbReference type="OrthoDB" id="2079635at2"/>
<gene>
    <name evidence="1" type="ORF">FTV88_1733</name>
</gene>
<dbReference type="KEGG" id="hcv:FTV88_1733"/>
<organism evidence="1 2">
    <name type="scientific">Heliorestis convoluta</name>
    <dbReference type="NCBI Taxonomy" id="356322"/>
    <lineage>
        <taxon>Bacteria</taxon>
        <taxon>Bacillati</taxon>
        <taxon>Bacillota</taxon>
        <taxon>Clostridia</taxon>
        <taxon>Eubacteriales</taxon>
        <taxon>Heliobacteriaceae</taxon>
        <taxon>Heliorestis</taxon>
    </lineage>
</organism>
<proteinExistence type="predicted"/>
<reference evidence="2" key="1">
    <citation type="submission" date="2019-11" db="EMBL/GenBank/DDBJ databases">
        <title>Genome sequence of Heliorestis convoluta strain HH, an alkaliphilic and minimalistic phototrophic bacterium from a soda lake in Egypt.</title>
        <authorList>
            <person name="Dewey E.D."/>
            <person name="Stokes L.M."/>
            <person name="Burchell B.M."/>
            <person name="Shaffer K.N."/>
            <person name="Huntington A.M."/>
            <person name="Baker J.M."/>
            <person name="Nadendla S."/>
            <person name="Giglio M.G."/>
            <person name="Touchman J.W."/>
            <person name="Blankenship R.E."/>
            <person name="Madigan M.T."/>
            <person name="Sattley W.M."/>
        </authorList>
    </citation>
    <scope>NUCLEOTIDE SEQUENCE [LARGE SCALE GENOMIC DNA]</scope>
    <source>
        <strain evidence="2">HH</strain>
    </source>
</reference>
<dbReference type="EMBL" id="CP045875">
    <property type="protein sequence ID" value="QGG47831.1"/>
    <property type="molecule type" value="Genomic_DNA"/>
</dbReference>
<protein>
    <submittedName>
        <fullName evidence="1">Uncharacterized protein</fullName>
    </submittedName>
</protein>
<keyword evidence="2" id="KW-1185">Reference proteome</keyword>
<dbReference type="RefSeq" id="WP_153725130.1">
    <property type="nucleotide sequence ID" value="NZ_CP045875.1"/>
</dbReference>
<accession>A0A5Q2N0J2</accession>
<sequence length="244" mass="28002">MFRKGVLLLVSFLLLSTTLLLLRWDNGIPTLAENEKKEEALLVERALQAKGITDIEPVDVQQLQGDFSPIAGNEIILAITLGKHQAFLAAFEQESNRLIALSRDLSMVTKISTFELPGMEQRGLFVVEHADNRVGSFEETTWNRIFRIDENNVFQQVFAHVQVSEYYWHESWDDPKGLYWHGVQEESAFTYPSPDKIHIAKKINRLKVAGDPHILPDNFTVESQEDAVKVYQWDGEALRFMEQK</sequence>
<dbReference type="AlphaFoldDB" id="A0A5Q2N0J2"/>
<dbReference type="Proteomes" id="UP000366051">
    <property type="component" value="Chromosome"/>
</dbReference>